<evidence type="ECO:0000313" key="12">
    <source>
        <dbReference type="EMBL" id="OAH63154.1"/>
    </source>
</evidence>
<dbReference type="InterPro" id="IPR001732">
    <property type="entry name" value="UDP-Glc/GDP-Man_DH_N"/>
</dbReference>
<dbReference type="AlphaFoldDB" id="A0A177LC83"/>
<evidence type="ECO:0000256" key="7">
    <source>
        <dbReference type="PIRNR" id="PIRNR000124"/>
    </source>
</evidence>
<feature type="binding site" evidence="10">
    <location>
        <position position="31"/>
    </location>
    <ligand>
        <name>NAD(+)</name>
        <dbReference type="ChEBI" id="CHEBI:57540"/>
    </ligand>
</feature>
<dbReference type="SUPFAM" id="SSF51735">
    <property type="entry name" value="NAD(P)-binding Rossmann-fold domains"/>
    <property type="match status" value="1"/>
</dbReference>
<evidence type="ECO:0000256" key="5">
    <source>
        <dbReference type="ARBA" id="ARBA00023027"/>
    </source>
</evidence>
<evidence type="ECO:0000259" key="11">
    <source>
        <dbReference type="SMART" id="SM00984"/>
    </source>
</evidence>
<feature type="binding site" evidence="10">
    <location>
        <position position="265"/>
    </location>
    <ligand>
        <name>NAD(+)</name>
        <dbReference type="ChEBI" id="CHEBI:57540"/>
    </ligand>
</feature>
<dbReference type="SUPFAM" id="SSF52413">
    <property type="entry name" value="UDP-glucose/GDP-mannose dehydrogenase C-terminal domain"/>
    <property type="match status" value="1"/>
</dbReference>
<protein>
    <recommendedName>
        <fullName evidence="3 7">UDP-glucose 6-dehydrogenase</fullName>
        <ecNumber evidence="3 7">1.1.1.22</ecNumber>
    </recommendedName>
</protein>
<dbReference type="NCBIfam" id="TIGR03026">
    <property type="entry name" value="NDP-sugDHase"/>
    <property type="match status" value="1"/>
</dbReference>
<comment type="similarity">
    <text evidence="2 7">Belongs to the UDP-glucose/GDP-mannose dehydrogenase family.</text>
</comment>
<dbReference type="PANTHER" id="PTHR43750:SF4">
    <property type="entry name" value="UDP-GLUCOSE 6-DEHYDROGENASE YWQF"/>
    <property type="match status" value="1"/>
</dbReference>
<feature type="binding site" evidence="10">
    <location>
        <position position="87"/>
    </location>
    <ligand>
        <name>NAD(+)</name>
        <dbReference type="ChEBI" id="CHEBI:57540"/>
    </ligand>
</feature>
<name>A0A177LC83_9BACI</name>
<dbReference type="PIRSF" id="PIRSF000124">
    <property type="entry name" value="UDPglc_GDPman_dh"/>
    <property type="match status" value="1"/>
</dbReference>
<dbReference type="Gene3D" id="3.40.50.720">
    <property type="entry name" value="NAD(P)-binding Rossmann-like Domain"/>
    <property type="match status" value="2"/>
</dbReference>
<dbReference type="GO" id="GO:0000271">
    <property type="term" value="P:polysaccharide biosynthetic process"/>
    <property type="evidence" value="ECO:0007669"/>
    <property type="project" value="InterPro"/>
</dbReference>
<dbReference type="PANTHER" id="PTHR43750">
    <property type="entry name" value="UDP-GLUCOSE 6-DEHYDROGENASE TUAD"/>
    <property type="match status" value="1"/>
</dbReference>
<organism evidence="12 13">
    <name type="scientific">Domibacillus aminovorans</name>
    <dbReference type="NCBI Taxonomy" id="29332"/>
    <lineage>
        <taxon>Bacteria</taxon>
        <taxon>Bacillati</taxon>
        <taxon>Bacillota</taxon>
        <taxon>Bacilli</taxon>
        <taxon>Bacillales</taxon>
        <taxon>Bacillaceae</taxon>
        <taxon>Domibacillus</taxon>
    </lineage>
</organism>
<dbReference type="EC" id="1.1.1.22" evidence="3 7"/>
<evidence type="ECO:0000256" key="9">
    <source>
        <dbReference type="PIRSR" id="PIRSR500134-2"/>
    </source>
</evidence>
<feature type="active site" description="Nucleophile" evidence="8">
    <location>
        <position position="262"/>
    </location>
</feature>
<evidence type="ECO:0000256" key="6">
    <source>
        <dbReference type="ARBA" id="ARBA00047473"/>
    </source>
</evidence>
<feature type="binding site" evidence="10">
    <location>
        <position position="329"/>
    </location>
    <ligand>
        <name>NAD(+)</name>
        <dbReference type="ChEBI" id="CHEBI:57540"/>
    </ligand>
</feature>
<gene>
    <name evidence="12" type="ORF">AWH49_06250</name>
</gene>
<dbReference type="Proteomes" id="UP000076935">
    <property type="component" value="Unassembled WGS sequence"/>
</dbReference>
<dbReference type="InterPro" id="IPR028357">
    <property type="entry name" value="UDPglc_DH_bac"/>
</dbReference>
<dbReference type="UniPathway" id="UPA00038">
    <property type="reaction ID" value="UER00491"/>
</dbReference>
<dbReference type="Pfam" id="PF03721">
    <property type="entry name" value="UDPG_MGDP_dh_N"/>
    <property type="match status" value="1"/>
</dbReference>
<keyword evidence="13" id="KW-1185">Reference proteome</keyword>
<evidence type="ECO:0000256" key="2">
    <source>
        <dbReference type="ARBA" id="ARBA00006601"/>
    </source>
</evidence>
<evidence type="ECO:0000256" key="3">
    <source>
        <dbReference type="ARBA" id="ARBA00012954"/>
    </source>
</evidence>
<feature type="binding site" evidence="10">
    <location>
        <position position="36"/>
    </location>
    <ligand>
        <name>NAD(+)</name>
        <dbReference type="ChEBI" id="CHEBI:57540"/>
    </ligand>
</feature>
<dbReference type="Gene3D" id="1.20.5.100">
    <property type="entry name" value="Cytochrome c1, transmembrane anchor, C-terminal"/>
    <property type="match status" value="1"/>
</dbReference>
<dbReference type="GO" id="GO:0006065">
    <property type="term" value="P:UDP-glucuronate biosynthetic process"/>
    <property type="evidence" value="ECO:0007669"/>
    <property type="project" value="UniProtKB-UniPathway"/>
</dbReference>
<proteinExistence type="inferred from homology"/>
<dbReference type="SMART" id="SM00984">
    <property type="entry name" value="UDPG_MGDP_dh_C"/>
    <property type="match status" value="1"/>
</dbReference>
<keyword evidence="5 7" id="KW-0520">NAD</keyword>
<feature type="binding site" evidence="9">
    <location>
        <begin position="154"/>
        <end position="157"/>
    </location>
    <ligand>
        <name>substrate</name>
    </ligand>
</feature>
<dbReference type="InterPro" id="IPR036220">
    <property type="entry name" value="UDP-Glc/GDP-Man_DH_C_sf"/>
</dbReference>
<feature type="domain" description="UDP-glucose/GDP-mannose dehydrogenase C-terminal" evidence="11">
    <location>
        <begin position="315"/>
        <end position="417"/>
    </location>
</feature>
<feature type="binding site" evidence="10">
    <location>
        <position position="157"/>
    </location>
    <ligand>
        <name>NAD(+)</name>
        <dbReference type="ChEBI" id="CHEBI:57540"/>
    </ligand>
</feature>
<dbReference type="InterPro" id="IPR008927">
    <property type="entry name" value="6-PGluconate_DH-like_C_sf"/>
</dbReference>
<keyword evidence="4 7" id="KW-0560">Oxidoreductase</keyword>
<feature type="binding site" evidence="9">
    <location>
        <begin position="251"/>
        <end position="255"/>
    </location>
    <ligand>
        <name>substrate</name>
    </ligand>
</feature>
<evidence type="ECO:0000313" key="13">
    <source>
        <dbReference type="Proteomes" id="UP000076935"/>
    </source>
</evidence>
<dbReference type="GO" id="GO:0003979">
    <property type="term" value="F:UDP-glucose 6-dehydrogenase activity"/>
    <property type="evidence" value="ECO:0007669"/>
    <property type="project" value="UniProtKB-EC"/>
</dbReference>
<feature type="binding site" evidence="10">
    <location>
        <position position="123"/>
    </location>
    <ligand>
        <name>NAD(+)</name>
        <dbReference type="ChEBI" id="CHEBI:57540"/>
    </ligand>
</feature>
<dbReference type="PIRSF" id="PIRSF500134">
    <property type="entry name" value="UDPglc_DH_bac"/>
    <property type="match status" value="1"/>
</dbReference>
<dbReference type="EMBL" id="LQWY01000002">
    <property type="protein sequence ID" value="OAH63154.1"/>
    <property type="molecule type" value="Genomic_DNA"/>
</dbReference>
<dbReference type="RefSeq" id="WP_063964320.1">
    <property type="nucleotide sequence ID" value="NZ_JBCNAN010000047.1"/>
</dbReference>
<evidence type="ECO:0000256" key="1">
    <source>
        <dbReference type="ARBA" id="ARBA00004701"/>
    </source>
</evidence>
<dbReference type="STRING" id="29332.AWH48_09350"/>
<feature type="binding site" evidence="9">
    <location>
        <position position="206"/>
    </location>
    <ligand>
        <name>substrate</name>
    </ligand>
</feature>
<dbReference type="GO" id="GO:0051287">
    <property type="term" value="F:NAD binding"/>
    <property type="evidence" value="ECO:0007669"/>
    <property type="project" value="InterPro"/>
</dbReference>
<dbReference type="Pfam" id="PF00984">
    <property type="entry name" value="UDPG_MGDP_dh"/>
    <property type="match status" value="1"/>
</dbReference>
<feature type="binding site" evidence="9">
    <location>
        <position position="322"/>
    </location>
    <ligand>
        <name>substrate</name>
    </ligand>
</feature>
<evidence type="ECO:0000256" key="8">
    <source>
        <dbReference type="PIRSR" id="PIRSR500134-1"/>
    </source>
</evidence>
<feature type="binding site" evidence="9">
    <location>
        <position position="259"/>
    </location>
    <ligand>
        <name>substrate</name>
    </ligand>
</feature>
<evidence type="ECO:0000256" key="10">
    <source>
        <dbReference type="PIRSR" id="PIRSR500134-3"/>
    </source>
</evidence>
<comment type="pathway">
    <text evidence="1">Nucleotide-sugar biosynthesis; UDP-alpha-D-glucuronate biosynthesis; UDP-alpha-D-glucuronate from UDP-alpha-D-glucose: step 1/1.</text>
</comment>
<comment type="catalytic activity">
    <reaction evidence="6 7">
        <text>UDP-alpha-D-glucose + 2 NAD(+) + H2O = UDP-alpha-D-glucuronate + 2 NADH + 3 H(+)</text>
        <dbReference type="Rhea" id="RHEA:23596"/>
        <dbReference type="ChEBI" id="CHEBI:15377"/>
        <dbReference type="ChEBI" id="CHEBI:15378"/>
        <dbReference type="ChEBI" id="CHEBI:57540"/>
        <dbReference type="ChEBI" id="CHEBI:57945"/>
        <dbReference type="ChEBI" id="CHEBI:58052"/>
        <dbReference type="ChEBI" id="CHEBI:58885"/>
        <dbReference type="EC" id="1.1.1.22"/>
    </reaction>
</comment>
<dbReference type="InterPro" id="IPR014027">
    <property type="entry name" value="UDP-Glc/GDP-Man_DH_C"/>
</dbReference>
<dbReference type="InterPro" id="IPR036291">
    <property type="entry name" value="NAD(P)-bd_dom_sf"/>
</dbReference>
<dbReference type="InterPro" id="IPR014026">
    <property type="entry name" value="UDP-Glc/GDP-Man_DH_dimer"/>
</dbReference>
<comment type="caution">
    <text evidence="12">The sequence shown here is derived from an EMBL/GenBank/DDBJ whole genome shotgun (WGS) entry which is preliminary data.</text>
</comment>
<evidence type="ECO:0000256" key="4">
    <source>
        <dbReference type="ARBA" id="ARBA00023002"/>
    </source>
</evidence>
<dbReference type="InterPro" id="IPR017476">
    <property type="entry name" value="UDP-Glc/GDP-Man"/>
</dbReference>
<dbReference type="SUPFAM" id="SSF48179">
    <property type="entry name" value="6-phosphogluconate dehydrogenase C-terminal domain-like"/>
    <property type="match status" value="1"/>
</dbReference>
<reference evidence="12 13" key="1">
    <citation type="submission" date="2016-01" db="EMBL/GenBank/DDBJ databases">
        <title>Investigation of taxonomic status of Bacillus aminovorans.</title>
        <authorList>
            <person name="Verma A."/>
            <person name="Pal Y."/>
            <person name="Krishnamurthi S."/>
        </authorList>
    </citation>
    <scope>NUCLEOTIDE SEQUENCE [LARGE SCALE GENOMIC DNA]</scope>
    <source>
        <strain evidence="12 13">DSM 1314</strain>
    </source>
</reference>
<sequence length="447" mass="49767">MNNITIIGVGHVGLVTGVCLSDIGHQVICYDLDKEKMDQLNTGLSPFYEPGLDELLKKNVNNRRLFFTDSPEEALSDADIIYIAVGTPKQLNDDIDLTYINNAAAMIGEYTTKNNVIVVTKSTVPVGTNTNIKQAIQRNAQKTRNITMVSNPEFLREGSAIRDVFCADRIILGSDCSEAAAIIEEINKPFNVPIFKTDLHSAEMIKYSSNAFLAMKISFINELANLCEKVGADIEEVAVGMGLDSRIGSEFLKAGIGYGGSCFPKDTHAMLKMSEEAGEKPDILKAVMKVNSRQHYVLVEKAKNYFGSLKGKRASVLGLAFKPHTDDIRESPSIMIINELIANGVSVVAYDPKAMENTKKMIGEKIQYASSIEETLTDTDMVFINTDWDEIKTFSLDQYEKLMNRPVIFDGRNCYSLDKISEYKIDYFSIGRQPYWNALSRTWTPCT</sequence>
<dbReference type="Pfam" id="PF03720">
    <property type="entry name" value="UDPG_MGDP_dh_C"/>
    <property type="match status" value="1"/>
</dbReference>
<accession>A0A177LC83</accession>